<evidence type="ECO:0008006" key="15">
    <source>
        <dbReference type="Google" id="ProtNLM"/>
    </source>
</evidence>
<dbReference type="InterPro" id="IPR043130">
    <property type="entry name" value="CDP-OH_PTrfase_TM_dom"/>
</dbReference>
<dbReference type="InterPro" id="IPR048254">
    <property type="entry name" value="CDP_ALCOHOL_P_TRANSF_CS"/>
</dbReference>
<dbReference type="GO" id="GO:0016020">
    <property type="term" value="C:membrane"/>
    <property type="evidence" value="ECO:0007669"/>
    <property type="project" value="UniProtKB-SubCell"/>
</dbReference>
<dbReference type="InterPro" id="IPR000462">
    <property type="entry name" value="CDP-OH_P_trans"/>
</dbReference>
<evidence type="ECO:0000256" key="2">
    <source>
        <dbReference type="ARBA" id="ARBA00010441"/>
    </source>
</evidence>
<keyword evidence="7" id="KW-0443">Lipid metabolism</keyword>
<name>A0AAJ0XBY0_9GAMM</name>
<evidence type="ECO:0000256" key="11">
    <source>
        <dbReference type="RuleBase" id="RU003750"/>
    </source>
</evidence>
<feature type="transmembrane region" description="Helical" evidence="12">
    <location>
        <begin position="92"/>
        <end position="111"/>
    </location>
</feature>
<dbReference type="PROSITE" id="PS00379">
    <property type="entry name" value="CDP_ALCOHOL_P_TRANSF"/>
    <property type="match status" value="1"/>
</dbReference>
<evidence type="ECO:0000256" key="10">
    <source>
        <dbReference type="ARBA" id="ARBA00023264"/>
    </source>
</evidence>
<feature type="transmembrane region" description="Helical" evidence="12">
    <location>
        <begin position="7"/>
        <end position="27"/>
    </location>
</feature>
<comment type="subcellular location">
    <subcellularLocation>
        <location evidence="1">Membrane</location>
        <topology evidence="1">Multi-pass membrane protein</topology>
    </subcellularLocation>
</comment>
<dbReference type="Proteomes" id="UP001296776">
    <property type="component" value="Unassembled WGS sequence"/>
</dbReference>
<dbReference type="GO" id="GO:0008654">
    <property type="term" value="P:phospholipid biosynthetic process"/>
    <property type="evidence" value="ECO:0007669"/>
    <property type="project" value="UniProtKB-KW"/>
</dbReference>
<gene>
    <name evidence="13" type="ORF">CKO40_19260</name>
</gene>
<evidence type="ECO:0000256" key="3">
    <source>
        <dbReference type="ARBA" id="ARBA00022516"/>
    </source>
</evidence>
<keyword evidence="10" id="KW-1208">Phospholipid metabolism</keyword>
<protein>
    <recommendedName>
        <fullName evidence="15">CDP-diacylglycerol--glycerol-3-phosphate 3-phosphatidyltransferase</fullName>
    </recommendedName>
</protein>
<reference evidence="13" key="2">
    <citation type="journal article" date="2020" name="Microorganisms">
        <title>Osmotic Adaptation and Compatible Solute Biosynthesis of Phototrophic Bacteria as Revealed from Genome Analyses.</title>
        <authorList>
            <person name="Imhoff J.F."/>
            <person name="Rahn T."/>
            <person name="Kunzel S."/>
            <person name="Keller A."/>
            <person name="Neulinger S.C."/>
        </authorList>
    </citation>
    <scope>NUCLEOTIDE SEQUENCE</scope>
    <source>
        <strain evidence="13">DSM 11080</strain>
    </source>
</reference>
<evidence type="ECO:0000256" key="8">
    <source>
        <dbReference type="ARBA" id="ARBA00023136"/>
    </source>
</evidence>
<dbReference type="InterPro" id="IPR050324">
    <property type="entry name" value="CDP-alcohol_PTase-I"/>
</dbReference>
<comment type="caution">
    <text evidence="13">The sequence shown here is derived from an EMBL/GenBank/DDBJ whole genome shotgun (WGS) entry which is preliminary data.</text>
</comment>
<feature type="transmembrane region" description="Helical" evidence="12">
    <location>
        <begin position="123"/>
        <end position="141"/>
    </location>
</feature>
<feature type="transmembrane region" description="Helical" evidence="12">
    <location>
        <begin position="147"/>
        <end position="169"/>
    </location>
</feature>
<proteinExistence type="inferred from homology"/>
<sequence length="194" mass="21374">MIKPWNLPNLLSGFRLLSAPLLLVLAVSGEREAFLWLLALAFFTDAVDGMIARTIGQTTPLGARLDSWADVAVYVATTASLLILWPERVREEWVPVVAVVVSFMTPAVMGLLRFGRFTSYHTILVKIAVVATVIGLFAMLLDVSVWPFRIAAALAVLAGLEELIITMILREERSNITSLWQVLREQRGAPGRSS</sequence>
<keyword evidence="5 12" id="KW-0812">Transmembrane</keyword>
<evidence type="ECO:0000256" key="9">
    <source>
        <dbReference type="ARBA" id="ARBA00023209"/>
    </source>
</evidence>
<keyword evidence="9" id="KW-0594">Phospholipid biosynthesis</keyword>
<dbReference type="PANTHER" id="PTHR14269">
    <property type="entry name" value="CDP-DIACYLGLYCEROL--GLYCEROL-3-PHOSPHATE 3-PHOSPHATIDYLTRANSFERASE-RELATED"/>
    <property type="match status" value="1"/>
</dbReference>
<keyword evidence="14" id="KW-1185">Reference proteome</keyword>
<dbReference type="GO" id="GO:0016780">
    <property type="term" value="F:phosphotransferase activity, for other substituted phosphate groups"/>
    <property type="evidence" value="ECO:0007669"/>
    <property type="project" value="InterPro"/>
</dbReference>
<evidence type="ECO:0000313" key="13">
    <source>
        <dbReference type="EMBL" id="MBK1706625.1"/>
    </source>
</evidence>
<keyword evidence="4 11" id="KW-0808">Transferase</keyword>
<dbReference type="Pfam" id="PF01066">
    <property type="entry name" value="CDP-OH_P_transf"/>
    <property type="match status" value="1"/>
</dbReference>
<evidence type="ECO:0000256" key="1">
    <source>
        <dbReference type="ARBA" id="ARBA00004141"/>
    </source>
</evidence>
<dbReference type="RefSeq" id="WP_200348088.1">
    <property type="nucleotide sequence ID" value="NZ_NRSJ01000046.1"/>
</dbReference>
<dbReference type="EMBL" id="NRSJ01000046">
    <property type="protein sequence ID" value="MBK1706625.1"/>
    <property type="molecule type" value="Genomic_DNA"/>
</dbReference>
<dbReference type="AlphaFoldDB" id="A0AAJ0XBY0"/>
<evidence type="ECO:0000256" key="12">
    <source>
        <dbReference type="SAM" id="Phobius"/>
    </source>
</evidence>
<comment type="similarity">
    <text evidence="2 11">Belongs to the CDP-alcohol phosphatidyltransferase class-I family.</text>
</comment>
<accession>A0AAJ0XBY0</accession>
<dbReference type="Gene3D" id="1.20.120.1760">
    <property type="match status" value="1"/>
</dbReference>
<reference evidence="13" key="1">
    <citation type="submission" date="2017-08" db="EMBL/GenBank/DDBJ databases">
        <authorList>
            <person name="Imhoff J.F."/>
            <person name="Rahn T."/>
            <person name="Kuenzel S."/>
            <person name="Neulinger S.C."/>
        </authorList>
    </citation>
    <scope>NUCLEOTIDE SEQUENCE</scope>
    <source>
        <strain evidence="13">DSM 11080</strain>
    </source>
</reference>
<evidence type="ECO:0000256" key="6">
    <source>
        <dbReference type="ARBA" id="ARBA00022989"/>
    </source>
</evidence>
<evidence type="ECO:0000256" key="4">
    <source>
        <dbReference type="ARBA" id="ARBA00022679"/>
    </source>
</evidence>
<evidence type="ECO:0000256" key="7">
    <source>
        <dbReference type="ARBA" id="ARBA00023098"/>
    </source>
</evidence>
<organism evidence="13 14">
    <name type="scientific">Halochromatium glycolicum</name>
    <dbReference type="NCBI Taxonomy" id="85075"/>
    <lineage>
        <taxon>Bacteria</taxon>
        <taxon>Pseudomonadati</taxon>
        <taxon>Pseudomonadota</taxon>
        <taxon>Gammaproteobacteria</taxon>
        <taxon>Chromatiales</taxon>
        <taxon>Chromatiaceae</taxon>
        <taxon>Halochromatium</taxon>
    </lineage>
</organism>
<evidence type="ECO:0000256" key="5">
    <source>
        <dbReference type="ARBA" id="ARBA00022692"/>
    </source>
</evidence>
<keyword evidence="6 12" id="KW-1133">Transmembrane helix</keyword>
<feature type="transmembrane region" description="Helical" evidence="12">
    <location>
        <begin position="33"/>
        <end position="55"/>
    </location>
</feature>
<evidence type="ECO:0000313" key="14">
    <source>
        <dbReference type="Proteomes" id="UP001296776"/>
    </source>
</evidence>
<keyword evidence="8 12" id="KW-0472">Membrane</keyword>
<keyword evidence="3" id="KW-0444">Lipid biosynthesis</keyword>